<dbReference type="InterPro" id="IPR023393">
    <property type="entry name" value="START-like_dom_sf"/>
</dbReference>
<proteinExistence type="predicted"/>
<organism evidence="1 2">
    <name type="scientific">Siminovitchia terrae</name>
    <name type="common">Bacillus terrae</name>
    <dbReference type="NCBI Taxonomy" id="1914933"/>
    <lineage>
        <taxon>Bacteria</taxon>
        <taxon>Bacillati</taxon>
        <taxon>Bacillota</taxon>
        <taxon>Bacilli</taxon>
        <taxon>Bacillales</taxon>
        <taxon>Bacillaceae</taxon>
        <taxon>Siminovitchia</taxon>
    </lineage>
</organism>
<reference evidence="1 2" key="1">
    <citation type="submission" date="2018-12" db="EMBL/GenBank/DDBJ databases">
        <authorList>
            <person name="Sun L."/>
            <person name="Chen Z."/>
        </authorList>
    </citation>
    <scope>NUCLEOTIDE SEQUENCE [LARGE SCALE GENOMIC DNA]</scope>
    <source>
        <strain evidence="1 2">LMG 29736</strain>
    </source>
</reference>
<dbReference type="EMBL" id="QYTW02000016">
    <property type="protein sequence ID" value="RST58826.1"/>
    <property type="molecule type" value="Genomic_DNA"/>
</dbReference>
<protein>
    <submittedName>
        <fullName evidence="1">Uncharacterized protein</fullName>
    </submittedName>
</protein>
<dbReference type="RefSeq" id="WP_120117014.1">
    <property type="nucleotide sequence ID" value="NZ_QYTW02000016.1"/>
</dbReference>
<dbReference type="AlphaFoldDB" id="A0A429X5X4"/>
<dbReference type="CDD" id="cd07820">
    <property type="entry name" value="SRPBCC_3"/>
    <property type="match status" value="1"/>
</dbReference>
<accession>A0A429X5X4</accession>
<dbReference type="SUPFAM" id="SSF55961">
    <property type="entry name" value="Bet v1-like"/>
    <property type="match status" value="1"/>
</dbReference>
<dbReference type="Gene3D" id="3.30.530.20">
    <property type="match status" value="1"/>
</dbReference>
<dbReference type="Proteomes" id="UP000287296">
    <property type="component" value="Unassembled WGS sequence"/>
</dbReference>
<evidence type="ECO:0000313" key="1">
    <source>
        <dbReference type="EMBL" id="RST58826.1"/>
    </source>
</evidence>
<gene>
    <name evidence="1" type="ORF">D5F11_015470</name>
</gene>
<evidence type="ECO:0000313" key="2">
    <source>
        <dbReference type="Proteomes" id="UP000287296"/>
    </source>
</evidence>
<name>A0A429X5X4_SIMTE</name>
<sequence>MKIYTMENSLTVKTPIEDVWEFFSDPKNLSILTPPKLKLQFMQEPPSSMFKGQRVFYCISLFPGLRLRWEGEIIEVAELERFIDEQRKGPFTYWRHEHLFFRKEEGAEIRDHLQYALPFGLIGFAIHPIVNSKMKEMFAYRNEKVKEVFPS</sequence>
<comment type="caution">
    <text evidence="1">The sequence shown here is derived from an EMBL/GenBank/DDBJ whole genome shotgun (WGS) entry which is preliminary data.</text>
</comment>
<dbReference type="OrthoDB" id="9793552at2"/>